<proteinExistence type="predicted"/>
<keyword evidence="3" id="KW-1185">Reference proteome</keyword>
<name>A0A9P6HPM6_9AGAM</name>
<dbReference type="GO" id="GO:0005634">
    <property type="term" value="C:nucleus"/>
    <property type="evidence" value="ECO:0007669"/>
    <property type="project" value="TreeGrafter"/>
</dbReference>
<feature type="domain" description="Cyclin-D1-binding protein 1-like N-terminal" evidence="1">
    <location>
        <begin position="53"/>
        <end position="197"/>
    </location>
</feature>
<reference evidence="2" key="1">
    <citation type="journal article" date="2020" name="Nat. Commun.">
        <title>Large-scale genome sequencing of mycorrhizal fungi provides insights into the early evolution of symbiotic traits.</title>
        <authorList>
            <person name="Miyauchi S."/>
            <person name="Kiss E."/>
            <person name="Kuo A."/>
            <person name="Drula E."/>
            <person name="Kohler A."/>
            <person name="Sanchez-Garcia M."/>
            <person name="Morin E."/>
            <person name="Andreopoulos B."/>
            <person name="Barry K.W."/>
            <person name="Bonito G."/>
            <person name="Buee M."/>
            <person name="Carver A."/>
            <person name="Chen C."/>
            <person name="Cichocki N."/>
            <person name="Clum A."/>
            <person name="Culley D."/>
            <person name="Crous P.W."/>
            <person name="Fauchery L."/>
            <person name="Girlanda M."/>
            <person name="Hayes R.D."/>
            <person name="Keri Z."/>
            <person name="LaButti K."/>
            <person name="Lipzen A."/>
            <person name="Lombard V."/>
            <person name="Magnuson J."/>
            <person name="Maillard F."/>
            <person name="Murat C."/>
            <person name="Nolan M."/>
            <person name="Ohm R.A."/>
            <person name="Pangilinan J."/>
            <person name="Pereira M.F."/>
            <person name="Perotto S."/>
            <person name="Peter M."/>
            <person name="Pfister S."/>
            <person name="Riley R."/>
            <person name="Sitrit Y."/>
            <person name="Stielow J.B."/>
            <person name="Szollosi G."/>
            <person name="Zifcakova L."/>
            <person name="Stursova M."/>
            <person name="Spatafora J.W."/>
            <person name="Tedersoo L."/>
            <person name="Vaario L.M."/>
            <person name="Yamada A."/>
            <person name="Yan M."/>
            <person name="Wang P."/>
            <person name="Xu J."/>
            <person name="Bruns T."/>
            <person name="Baldrian P."/>
            <person name="Vilgalys R."/>
            <person name="Dunand C."/>
            <person name="Henrissat B."/>
            <person name="Grigoriev I.V."/>
            <person name="Hibbett D."/>
            <person name="Nagy L.G."/>
            <person name="Martin F.M."/>
        </authorList>
    </citation>
    <scope>NUCLEOTIDE SEQUENCE</scope>
    <source>
        <strain evidence="2">UH-Tt-Lm1</strain>
    </source>
</reference>
<organism evidence="2 3">
    <name type="scientific">Thelephora terrestris</name>
    <dbReference type="NCBI Taxonomy" id="56493"/>
    <lineage>
        <taxon>Eukaryota</taxon>
        <taxon>Fungi</taxon>
        <taxon>Dikarya</taxon>
        <taxon>Basidiomycota</taxon>
        <taxon>Agaricomycotina</taxon>
        <taxon>Agaricomycetes</taxon>
        <taxon>Thelephorales</taxon>
        <taxon>Thelephoraceae</taxon>
        <taxon>Thelephora</taxon>
    </lineage>
</organism>
<dbReference type="InterPro" id="IPR049317">
    <property type="entry name" value="GCIP-like_N"/>
</dbReference>
<dbReference type="InterPro" id="IPR026907">
    <property type="entry name" value="GCIP-like"/>
</dbReference>
<dbReference type="Proteomes" id="UP000736335">
    <property type="component" value="Unassembled WGS sequence"/>
</dbReference>
<dbReference type="AlphaFoldDB" id="A0A9P6HPM6"/>
<dbReference type="Gene3D" id="1.20.1410.10">
    <property type="entry name" value="I/LWEQ domain"/>
    <property type="match status" value="1"/>
</dbReference>
<dbReference type="Pfam" id="PF13324">
    <property type="entry name" value="GCIP_N"/>
    <property type="match status" value="1"/>
</dbReference>
<evidence type="ECO:0000313" key="3">
    <source>
        <dbReference type="Proteomes" id="UP000736335"/>
    </source>
</evidence>
<dbReference type="PANTHER" id="PTHR15492">
    <property type="entry name" value="CYCLIN D1-BINDING PROTEIN 1"/>
    <property type="match status" value="1"/>
</dbReference>
<accession>A0A9P6HPM6</accession>
<protein>
    <recommendedName>
        <fullName evidence="1">Cyclin-D1-binding protein 1-like N-terminal domain-containing protein</fullName>
    </recommendedName>
</protein>
<gene>
    <name evidence="2" type="ORF">BJ322DRAFT_1102915</name>
</gene>
<dbReference type="OrthoDB" id="41588at2759"/>
<sequence length="380" mass="41580">MSEHSSARQQCQLKLKAISELCQASSNVIENISSSPSSVSEPDLAKIHADFLSILSLIYHIVTKLALALNPTEPTFSAAISPLDDLVKHINAITSCASLFTTTFGLTLRTEVVGLTSDVLQATKGFVENCALITDGATPPSKLKATHLYLTGSIHELIDHSRGSDGLSKDNLQAVRKKWAQDRSVLEDGYRELSDLLTPDGTDNDSFGMDSEDEDGLVLSSAPLTAEETERVKKVQRYIRVTNLLHERVYVDLLKPPALKIASSSLNFVSTLDEISRQSSRFVFATDEIISCLHSPQDPKEISASLQNLGEVTTTSQRLLNQGGFLPKPKEKNLESGMESMKVGASNVDQKKAKDIRKWFDTCLDQIDKLQASLSVEFNG</sequence>
<comment type="caution">
    <text evidence="2">The sequence shown here is derived from an EMBL/GenBank/DDBJ whole genome shotgun (WGS) entry which is preliminary data.</text>
</comment>
<dbReference type="EMBL" id="WIUZ02000001">
    <property type="protein sequence ID" value="KAF9792403.1"/>
    <property type="molecule type" value="Genomic_DNA"/>
</dbReference>
<evidence type="ECO:0000259" key="1">
    <source>
        <dbReference type="Pfam" id="PF13324"/>
    </source>
</evidence>
<evidence type="ECO:0000313" key="2">
    <source>
        <dbReference type="EMBL" id="KAF9792403.1"/>
    </source>
</evidence>
<reference evidence="2" key="2">
    <citation type="submission" date="2020-11" db="EMBL/GenBank/DDBJ databases">
        <authorList>
            <consortium name="DOE Joint Genome Institute"/>
            <person name="Kuo A."/>
            <person name="Miyauchi S."/>
            <person name="Kiss E."/>
            <person name="Drula E."/>
            <person name="Kohler A."/>
            <person name="Sanchez-Garcia M."/>
            <person name="Andreopoulos B."/>
            <person name="Barry K.W."/>
            <person name="Bonito G."/>
            <person name="Buee M."/>
            <person name="Carver A."/>
            <person name="Chen C."/>
            <person name="Cichocki N."/>
            <person name="Clum A."/>
            <person name="Culley D."/>
            <person name="Crous P.W."/>
            <person name="Fauchery L."/>
            <person name="Girlanda M."/>
            <person name="Hayes R."/>
            <person name="Keri Z."/>
            <person name="Labutti K."/>
            <person name="Lipzen A."/>
            <person name="Lombard V."/>
            <person name="Magnuson J."/>
            <person name="Maillard F."/>
            <person name="Morin E."/>
            <person name="Murat C."/>
            <person name="Nolan M."/>
            <person name="Ohm R."/>
            <person name="Pangilinan J."/>
            <person name="Pereira M."/>
            <person name="Perotto S."/>
            <person name="Peter M."/>
            <person name="Riley R."/>
            <person name="Sitrit Y."/>
            <person name="Stielow B."/>
            <person name="Szollosi G."/>
            <person name="Zifcakova L."/>
            <person name="Stursova M."/>
            <person name="Spatafora J.W."/>
            <person name="Tedersoo L."/>
            <person name="Vaario L.-M."/>
            <person name="Yamada A."/>
            <person name="Yan M."/>
            <person name="Wang P."/>
            <person name="Xu J."/>
            <person name="Bruns T."/>
            <person name="Baldrian P."/>
            <person name="Vilgalys R."/>
            <person name="Henrissat B."/>
            <person name="Grigoriev I.V."/>
            <person name="Hibbett D."/>
            <person name="Nagy L.G."/>
            <person name="Martin F.M."/>
        </authorList>
    </citation>
    <scope>NUCLEOTIDE SEQUENCE</scope>
    <source>
        <strain evidence="2">UH-Tt-Lm1</strain>
    </source>
</reference>
<dbReference type="Gene3D" id="1.20.1420.10">
    <property type="entry name" value="Talin, central domain"/>
    <property type="match status" value="1"/>
</dbReference>
<dbReference type="PANTHER" id="PTHR15492:SF1">
    <property type="entry name" value="CYCLIN-D1-BINDING PROTEIN 1"/>
    <property type="match status" value="1"/>
</dbReference>